<evidence type="ECO:0000313" key="2">
    <source>
        <dbReference type="EMBL" id="KAF2175435.1"/>
    </source>
</evidence>
<keyword evidence="3" id="KW-1185">Reference proteome</keyword>
<evidence type="ECO:0000259" key="1">
    <source>
        <dbReference type="Pfam" id="PF22939"/>
    </source>
</evidence>
<dbReference type="PANTHER" id="PTHR10039">
    <property type="entry name" value="AMELOGENIN"/>
    <property type="match status" value="1"/>
</dbReference>
<dbReference type="InterPro" id="IPR054471">
    <property type="entry name" value="GPIID_WHD"/>
</dbReference>
<reference evidence="2" key="1">
    <citation type="journal article" date="2020" name="Stud. Mycol.">
        <title>101 Dothideomycetes genomes: a test case for predicting lifestyles and emergence of pathogens.</title>
        <authorList>
            <person name="Haridas S."/>
            <person name="Albert R."/>
            <person name="Binder M."/>
            <person name="Bloem J."/>
            <person name="Labutti K."/>
            <person name="Salamov A."/>
            <person name="Andreopoulos B."/>
            <person name="Baker S."/>
            <person name="Barry K."/>
            <person name="Bills G."/>
            <person name="Bluhm B."/>
            <person name="Cannon C."/>
            <person name="Castanera R."/>
            <person name="Culley D."/>
            <person name="Daum C."/>
            <person name="Ezra D."/>
            <person name="Gonzalez J."/>
            <person name="Henrissat B."/>
            <person name="Kuo A."/>
            <person name="Liang C."/>
            <person name="Lipzen A."/>
            <person name="Lutzoni F."/>
            <person name="Magnuson J."/>
            <person name="Mondo S."/>
            <person name="Nolan M."/>
            <person name="Ohm R."/>
            <person name="Pangilinan J."/>
            <person name="Park H.-J."/>
            <person name="Ramirez L."/>
            <person name="Alfaro M."/>
            <person name="Sun H."/>
            <person name="Tritt A."/>
            <person name="Yoshinaga Y."/>
            <person name="Zwiers L.-H."/>
            <person name="Turgeon B."/>
            <person name="Goodwin S."/>
            <person name="Spatafora J."/>
            <person name="Crous P."/>
            <person name="Grigoriev I."/>
        </authorList>
    </citation>
    <scope>NUCLEOTIDE SEQUENCE</scope>
    <source>
        <strain evidence="2">CBS 207.26</strain>
    </source>
</reference>
<dbReference type="Pfam" id="PF22939">
    <property type="entry name" value="WHD_GPIID"/>
    <property type="match status" value="1"/>
</dbReference>
<protein>
    <recommendedName>
        <fullName evidence="1">GPI inositol-deacylase winged helix domain-containing protein</fullName>
    </recommendedName>
</protein>
<feature type="non-terminal residue" evidence="2">
    <location>
        <position position="184"/>
    </location>
</feature>
<dbReference type="AlphaFoldDB" id="A0A6A6D8L4"/>
<dbReference type="PANTHER" id="PTHR10039:SF15">
    <property type="entry name" value="NACHT DOMAIN-CONTAINING PROTEIN"/>
    <property type="match status" value="1"/>
</dbReference>
<dbReference type="OrthoDB" id="195446at2759"/>
<feature type="domain" description="GPI inositol-deacylase winged helix" evidence="1">
    <location>
        <begin position="51"/>
        <end position="126"/>
    </location>
</feature>
<evidence type="ECO:0000313" key="3">
    <source>
        <dbReference type="Proteomes" id="UP000800200"/>
    </source>
</evidence>
<proteinExistence type="predicted"/>
<gene>
    <name evidence="2" type="ORF">K469DRAFT_647119</name>
</gene>
<sequence length="184" mass="21063">MFLLAQLQMDSVAKKNSRRDIRKALASLPTELNNTYDDAMRRIWSQSEEDVRLAEMVLSWISHALRPLALLEIQHALAVEPGDVSFDDGGIPEEDFLVSVCAGLVTVDQESQIIRLVHHTTQEYFENVRMTRFPYAQASITTTCLTYLSFRDFSIVCDSDEEIDHRLSQYPLLEYAAEHWGDHA</sequence>
<dbReference type="EMBL" id="ML994733">
    <property type="protein sequence ID" value="KAF2175435.1"/>
    <property type="molecule type" value="Genomic_DNA"/>
</dbReference>
<accession>A0A6A6D8L4</accession>
<name>A0A6A6D8L4_9PEZI</name>
<organism evidence="2 3">
    <name type="scientific">Zopfia rhizophila CBS 207.26</name>
    <dbReference type="NCBI Taxonomy" id="1314779"/>
    <lineage>
        <taxon>Eukaryota</taxon>
        <taxon>Fungi</taxon>
        <taxon>Dikarya</taxon>
        <taxon>Ascomycota</taxon>
        <taxon>Pezizomycotina</taxon>
        <taxon>Dothideomycetes</taxon>
        <taxon>Dothideomycetes incertae sedis</taxon>
        <taxon>Zopfiaceae</taxon>
        <taxon>Zopfia</taxon>
    </lineage>
</organism>
<dbReference type="Proteomes" id="UP000800200">
    <property type="component" value="Unassembled WGS sequence"/>
</dbReference>